<comment type="catalytic activity">
    <reaction evidence="7 8">
        <text>tRNA(Gly) + glycine + ATP = glycyl-tRNA(Gly) + AMP + diphosphate</text>
        <dbReference type="Rhea" id="RHEA:16013"/>
        <dbReference type="Rhea" id="RHEA-COMP:9664"/>
        <dbReference type="Rhea" id="RHEA-COMP:9683"/>
        <dbReference type="ChEBI" id="CHEBI:30616"/>
        <dbReference type="ChEBI" id="CHEBI:33019"/>
        <dbReference type="ChEBI" id="CHEBI:57305"/>
        <dbReference type="ChEBI" id="CHEBI:78442"/>
        <dbReference type="ChEBI" id="CHEBI:78522"/>
        <dbReference type="ChEBI" id="CHEBI:456215"/>
        <dbReference type="EC" id="6.1.1.14"/>
    </reaction>
</comment>
<dbReference type="OrthoDB" id="9775440at2"/>
<protein>
    <recommendedName>
        <fullName evidence="8">Glycine--tRNA ligase beta subunit</fullName>
        <ecNumber evidence="8">6.1.1.14</ecNumber>
    </recommendedName>
    <alternativeName>
        <fullName evidence="8">Glycyl-tRNA synthetase beta subunit</fullName>
        <shortName evidence="8">GlyRS</shortName>
    </alternativeName>
</protein>
<dbReference type="InterPro" id="IPR006194">
    <property type="entry name" value="Gly-tRNA-synth_heterodimer"/>
</dbReference>
<organism evidence="9 10">
    <name type="scientific">Helicobacter apodemus</name>
    <dbReference type="NCBI Taxonomy" id="135569"/>
    <lineage>
        <taxon>Bacteria</taxon>
        <taxon>Pseudomonadati</taxon>
        <taxon>Campylobacterota</taxon>
        <taxon>Epsilonproteobacteria</taxon>
        <taxon>Campylobacterales</taxon>
        <taxon>Helicobacteraceae</taxon>
        <taxon>Helicobacter</taxon>
    </lineage>
</organism>
<dbReference type="PANTHER" id="PTHR30075:SF2">
    <property type="entry name" value="GLYCINE--TRNA LIGASE, CHLOROPLASTIC_MITOCHONDRIAL 2"/>
    <property type="match status" value="1"/>
</dbReference>
<dbReference type="HAMAP" id="MF_00255">
    <property type="entry name" value="Gly_tRNA_synth_beta"/>
    <property type="match status" value="1"/>
</dbReference>
<dbReference type="PRINTS" id="PR01045">
    <property type="entry name" value="TRNASYNTHGB"/>
</dbReference>
<name>A0A2U8FFZ9_9HELI</name>
<dbReference type="GO" id="GO:0006426">
    <property type="term" value="P:glycyl-tRNA aminoacylation"/>
    <property type="evidence" value="ECO:0007669"/>
    <property type="project" value="UniProtKB-UniRule"/>
</dbReference>
<dbReference type="Proteomes" id="UP000244890">
    <property type="component" value="Chromosome"/>
</dbReference>
<dbReference type="GO" id="GO:0004820">
    <property type="term" value="F:glycine-tRNA ligase activity"/>
    <property type="evidence" value="ECO:0007669"/>
    <property type="project" value="UniProtKB-UniRule"/>
</dbReference>
<accession>A0A2U8FFZ9</accession>
<sequence>MTTSLLLEIGTEELPAIPLLRELPNIKNKFAKILKDYRLDCDFEFFYTPRRLVLLSYTFPLMQKAEILEFFGPPLEIAYKEDKPTQAALGFFKKCGITQEEVSTTLKGGKEILYCKKEAPSKEAKELLQCITQEFLHSLDFGKTMRWGMLKEGFIRPISWILALIDETLIPLNLYGVESSNATFIHRSLSYQPQEVKNIKEYLATLENGKVLLNPKNRRSKILEEIAQIEQMHQIKVEIDKALLEEVVSITEYPTALLGQFSKHFLELPPPCIITSMKVHQRYFPTHKDNELYNGFIMVSNSLSEDSTRIIEGNLKVLSARLEDALFFYHNDLKNGFKSSELKNITFVEGLGSMWDKTQREREIAKILIASLPKNLFKDTADIELIDTAISLSKADLMSEMVYEFTELQGSMGYYYAKSLGYGENIALAIKEQYLPNAEESSLPSNIYSAIVALAYKLDNLLGLFSIHKIPSGSKDPFALRRAANGILKILLHFNLSVNLQEVLQTCSKLYQPFDINPLEAFLYERLESLLSFNPSLLRATLATGERDIVEIKRKLEALNSTLNTQDKVLLTQTFKRLGNITKEVALDSKLEIKEEYLVASEEITLYKNFCQIEARGYQGDYANYLQELLNLTPFLNRFFDKVLVNAPDENFKNNRKHLIARIYKAFLNIADIKEISF</sequence>
<comment type="subunit">
    <text evidence="8">Tetramer of two alpha and two beta subunits.</text>
</comment>
<dbReference type="InterPro" id="IPR015944">
    <property type="entry name" value="Gly-tRNA-synth_bsu"/>
</dbReference>
<evidence type="ECO:0000256" key="2">
    <source>
        <dbReference type="ARBA" id="ARBA00022598"/>
    </source>
</evidence>
<keyword evidence="2 8" id="KW-0436">Ligase</keyword>
<dbReference type="AlphaFoldDB" id="A0A2U8FFZ9"/>
<dbReference type="RefSeq" id="WP_108911737.1">
    <property type="nucleotide sequence ID" value="NZ_CP021886.1"/>
</dbReference>
<evidence type="ECO:0000256" key="7">
    <source>
        <dbReference type="ARBA" id="ARBA00047937"/>
    </source>
</evidence>
<keyword evidence="6 8" id="KW-0030">Aminoacyl-tRNA synthetase</keyword>
<evidence type="ECO:0000313" key="9">
    <source>
        <dbReference type="EMBL" id="AWI34978.1"/>
    </source>
</evidence>
<dbReference type="NCBIfam" id="TIGR00211">
    <property type="entry name" value="glyS"/>
    <property type="match status" value="1"/>
</dbReference>
<evidence type="ECO:0000313" key="10">
    <source>
        <dbReference type="Proteomes" id="UP000244890"/>
    </source>
</evidence>
<gene>
    <name evidence="8" type="primary">glyS</name>
    <name evidence="9" type="ORF">CDV25_09550</name>
</gene>
<keyword evidence="4 8" id="KW-0067">ATP-binding</keyword>
<evidence type="ECO:0000256" key="3">
    <source>
        <dbReference type="ARBA" id="ARBA00022741"/>
    </source>
</evidence>
<reference evidence="9 10" key="1">
    <citation type="submission" date="2017-06" db="EMBL/GenBank/DDBJ databases">
        <title>Complete genome of Helicobacter apodemus.</title>
        <authorList>
            <person name="Cho S."/>
        </authorList>
    </citation>
    <scope>NUCLEOTIDE SEQUENCE [LARGE SCALE GENOMIC DNA]</scope>
    <source>
        <strain evidence="10">SNUVETPUB-15-01</strain>
    </source>
</reference>
<dbReference type="PANTHER" id="PTHR30075">
    <property type="entry name" value="GLYCYL-TRNA SYNTHETASE"/>
    <property type="match status" value="1"/>
</dbReference>
<evidence type="ECO:0000256" key="1">
    <source>
        <dbReference type="ARBA" id="ARBA00008226"/>
    </source>
</evidence>
<proteinExistence type="inferred from homology"/>
<comment type="similarity">
    <text evidence="1 8">Belongs to the class-II aminoacyl-tRNA synthetase family.</text>
</comment>
<dbReference type="EMBL" id="CP021886">
    <property type="protein sequence ID" value="AWI34978.1"/>
    <property type="molecule type" value="Genomic_DNA"/>
</dbReference>
<dbReference type="GO" id="GO:0005829">
    <property type="term" value="C:cytosol"/>
    <property type="evidence" value="ECO:0007669"/>
    <property type="project" value="TreeGrafter"/>
</dbReference>
<dbReference type="Pfam" id="PF02092">
    <property type="entry name" value="tRNA_synt_2f"/>
    <property type="match status" value="1"/>
</dbReference>
<keyword evidence="3 8" id="KW-0547">Nucleotide-binding</keyword>
<dbReference type="PROSITE" id="PS50861">
    <property type="entry name" value="AA_TRNA_LIGASE_II_GLYAB"/>
    <property type="match status" value="1"/>
</dbReference>
<dbReference type="KEGG" id="had:CDV25_09550"/>
<evidence type="ECO:0000256" key="4">
    <source>
        <dbReference type="ARBA" id="ARBA00022840"/>
    </source>
</evidence>
<comment type="subcellular location">
    <subcellularLocation>
        <location evidence="8">Cytoplasm</location>
    </subcellularLocation>
</comment>
<keyword evidence="8" id="KW-0963">Cytoplasm</keyword>
<keyword evidence="5 8" id="KW-0648">Protein biosynthesis</keyword>
<dbReference type="GO" id="GO:0005524">
    <property type="term" value="F:ATP binding"/>
    <property type="evidence" value="ECO:0007669"/>
    <property type="project" value="UniProtKB-UniRule"/>
</dbReference>
<dbReference type="EC" id="6.1.1.14" evidence="8"/>
<evidence type="ECO:0000256" key="6">
    <source>
        <dbReference type="ARBA" id="ARBA00023146"/>
    </source>
</evidence>
<dbReference type="SUPFAM" id="SSF109604">
    <property type="entry name" value="HD-domain/PDEase-like"/>
    <property type="match status" value="1"/>
</dbReference>
<evidence type="ECO:0000256" key="5">
    <source>
        <dbReference type="ARBA" id="ARBA00022917"/>
    </source>
</evidence>
<evidence type="ECO:0000256" key="8">
    <source>
        <dbReference type="HAMAP-Rule" id="MF_00255"/>
    </source>
</evidence>